<organism evidence="20 21">
    <name type="scientific">Candidatus Scatosoma pullistercoris</name>
    <dbReference type="NCBI Taxonomy" id="2840934"/>
    <lineage>
        <taxon>Bacteria</taxon>
        <taxon>Bacillati</taxon>
        <taxon>Bacillota</taxon>
        <taxon>Clostridia</taxon>
        <taxon>Candidatus Scatosoma</taxon>
    </lineage>
</organism>
<dbReference type="Pfam" id="PF03484">
    <property type="entry name" value="B5"/>
    <property type="match status" value="1"/>
</dbReference>
<dbReference type="Gene3D" id="3.30.70.380">
    <property type="entry name" value="Ferrodoxin-fold anticodon-binding domain"/>
    <property type="match status" value="1"/>
</dbReference>
<keyword evidence="7 15" id="KW-0479">Metal-binding</keyword>
<dbReference type="FunFam" id="3.50.40.10:FF:000001">
    <property type="entry name" value="Phenylalanine--tRNA ligase beta subunit"/>
    <property type="match status" value="1"/>
</dbReference>
<protein>
    <recommendedName>
        <fullName evidence="15">Phenylalanine--tRNA ligase beta subunit</fullName>
        <ecNumber evidence="15">6.1.1.20</ecNumber>
    </recommendedName>
    <alternativeName>
        <fullName evidence="15">Phenylalanyl-tRNA synthetase beta subunit</fullName>
        <shortName evidence="15">PheRS</shortName>
    </alternativeName>
</protein>
<dbReference type="CDD" id="cd00769">
    <property type="entry name" value="PheRS_beta_core"/>
    <property type="match status" value="1"/>
</dbReference>
<keyword evidence="8 15" id="KW-0547">Nucleotide-binding</keyword>
<evidence type="ECO:0000256" key="7">
    <source>
        <dbReference type="ARBA" id="ARBA00022723"/>
    </source>
</evidence>
<keyword evidence="12 15" id="KW-0648">Protein biosynthesis</keyword>
<dbReference type="InterPro" id="IPR005146">
    <property type="entry name" value="B3/B4_tRNA-bd"/>
</dbReference>
<feature type="binding site" evidence="15">
    <location>
        <position position="473"/>
    </location>
    <ligand>
        <name>Mg(2+)</name>
        <dbReference type="ChEBI" id="CHEBI:18420"/>
        <note>shared with alpha subunit</note>
    </ligand>
</feature>
<keyword evidence="5 16" id="KW-0820">tRNA-binding</keyword>
<keyword evidence="13 15" id="KW-0030">Aminoacyl-tRNA synthetase</keyword>
<keyword evidence="9 15" id="KW-0067">ATP-binding</keyword>
<dbReference type="GO" id="GO:0009328">
    <property type="term" value="C:phenylalanine-tRNA ligase complex"/>
    <property type="evidence" value="ECO:0007669"/>
    <property type="project" value="TreeGrafter"/>
</dbReference>
<sequence>MKAPLSWLKDYVDIDVSAEELAEKLFSCGFEVEELSYLGKAVEKVVVGQVKSLTDHPDSDHMKVCVVDCGEKYGRELQIVTGAPNVFAGMKTPCALDGSTVVETNPALAEKNGGVKKIKKGKLRGVESCGMLCSGEELGINDDFYPGAEVNGLLVLDDSAPVGEDIRKVVGLDDWIFDISVTANRPDCQCILGIAREVAAVLGKPLKEPDVSYTEHASKKAPIGVEVEAPDLCPRYIGHYVENVTGGVSPAWMRKRLALSGLRSISPVVDITNFVLLEMGQPMHAFDADDIGGKKIIVRRARKGEKITTLDKKEFTLCSDNLVICDGEKPVALAGIMGGLNSEIKETTKNVFFEAAKFARDNVRKTSRALGQSSDSSFRFEKGVSAYTSGKGMARALHLIEELGCGTVTDLSEDICAADLSPRKMTASVRKINALLGIEVPSGEIVRILSRLSFAPVLEGDTLTVTLPGWREDVDGYPDLAEEIIRMYGYDHIVPTFLEKASVTGGGLSDAQRRELKIKDILRVQGFHEACNYSFYSPKEFDLFRLPEDAPERKAVHILNPISEDLSVLRTFLAPSMLQNAVRNIRRGNEEGREFELANAYLPKALPLAEQPEEREKLALGLWGAHCDFFDLKGAVEALCEQFHVRPACARAEKPWLHPGVSAKLMLGEKEVGCLGELDPAIALSLGLDKKVYLAELDMEALYPEMKDGVKFTNLPKFPAVKRDLALVADEKLTCAEVEEVLMHSCKYVTKAELFDVYRGGQVPAGKKSMAFTLTFTPDESAEKAFTPEVLDGFVKKILGNLRFKLGIELR</sequence>
<evidence type="ECO:0000256" key="13">
    <source>
        <dbReference type="ARBA" id="ARBA00023146"/>
    </source>
</evidence>
<evidence type="ECO:0000256" key="1">
    <source>
        <dbReference type="ARBA" id="ARBA00004496"/>
    </source>
</evidence>
<dbReference type="InterPro" id="IPR041616">
    <property type="entry name" value="PheRS_beta_core"/>
</dbReference>
<evidence type="ECO:0000256" key="2">
    <source>
        <dbReference type="ARBA" id="ARBA00008653"/>
    </source>
</evidence>
<dbReference type="InterPro" id="IPR036690">
    <property type="entry name" value="Fdx_antiC-bd_sf"/>
</dbReference>
<evidence type="ECO:0000256" key="9">
    <source>
        <dbReference type="ARBA" id="ARBA00022840"/>
    </source>
</evidence>
<comment type="caution">
    <text evidence="20">The sequence shown here is derived from an EMBL/GenBank/DDBJ whole genome shotgun (WGS) entry which is preliminary data.</text>
</comment>
<dbReference type="GO" id="GO:0006432">
    <property type="term" value="P:phenylalanyl-tRNA aminoacylation"/>
    <property type="evidence" value="ECO:0007669"/>
    <property type="project" value="UniProtKB-UniRule"/>
</dbReference>
<keyword evidence="10 15" id="KW-0460">Magnesium</keyword>
<evidence type="ECO:0000256" key="4">
    <source>
        <dbReference type="ARBA" id="ARBA00022490"/>
    </source>
</evidence>
<dbReference type="GO" id="GO:0140096">
    <property type="term" value="F:catalytic activity, acting on a protein"/>
    <property type="evidence" value="ECO:0007669"/>
    <property type="project" value="UniProtKB-ARBA"/>
</dbReference>
<dbReference type="Pfam" id="PF17759">
    <property type="entry name" value="tRNA_synthFbeta"/>
    <property type="match status" value="1"/>
</dbReference>
<evidence type="ECO:0000256" key="12">
    <source>
        <dbReference type="ARBA" id="ARBA00022917"/>
    </source>
</evidence>
<dbReference type="InterPro" id="IPR002547">
    <property type="entry name" value="tRNA-bd_dom"/>
</dbReference>
<proteinExistence type="inferred from homology"/>
<dbReference type="SMART" id="SM00873">
    <property type="entry name" value="B3_4"/>
    <property type="match status" value="1"/>
</dbReference>
<dbReference type="PROSITE" id="PS51483">
    <property type="entry name" value="B5"/>
    <property type="match status" value="1"/>
</dbReference>
<keyword evidence="4 15" id="KW-0963">Cytoplasm</keyword>
<dbReference type="InterPro" id="IPR004532">
    <property type="entry name" value="Phe-tRNA-ligase_IIc_bsu_bact"/>
</dbReference>
<evidence type="ECO:0000256" key="11">
    <source>
        <dbReference type="ARBA" id="ARBA00022884"/>
    </source>
</evidence>
<feature type="binding site" evidence="15">
    <location>
        <position position="483"/>
    </location>
    <ligand>
        <name>Mg(2+)</name>
        <dbReference type="ChEBI" id="CHEBI:18420"/>
        <note>shared with alpha subunit</note>
    </ligand>
</feature>
<evidence type="ECO:0000256" key="5">
    <source>
        <dbReference type="ARBA" id="ARBA00022555"/>
    </source>
</evidence>
<dbReference type="SUPFAM" id="SSF54991">
    <property type="entry name" value="Anticodon-binding domain of PheRS"/>
    <property type="match status" value="1"/>
</dbReference>
<dbReference type="HAMAP" id="MF_00283">
    <property type="entry name" value="Phe_tRNA_synth_beta1"/>
    <property type="match status" value="1"/>
</dbReference>
<name>A0A9D1SGV4_9FIRM</name>
<dbReference type="EC" id="6.1.1.20" evidence="15"/>
<dbReference type="GO" id="GO:0000287">
    <property type="term" value="F:magnesium ion binding"/>
    <property type="evidence" value="ECO:0007669"/>
    <property type="project" value="UniProtKB-UniRule"/>
</dbReference>
<dbReference type="SMART" id="SM00896">
    <property type="entry name" value="FDX-ACB"/>
    <property type="match status" value="1"/>
</dbReference>
<comment type="similarity">
    <text evidence="2 15">Belongs to the phenylalanyl-tRNA synthetase beta subunit family. Type 1 subfamily.</text>
</comment>
<evidence type="ECO:0000256" key="10">
    <source>
        <dbReference type="ARBA" id="ARBA00022842"/>
    </source>
</evidence>
<dbReference type="PROSITE" id="PS50886">
    <property type="entry name" value="TRBD"/>
    <property type="match status" value="1"/>
</dbReference>
<dbReference type="Gene3D" id="3.30.56.10">
    <property type="match status" value="2"/>
</dbReference>
<feature type="domain" description="B5" evidence="19">
    <location>
        <begin position="420"/>
        <end position="495"/>
    </location>
</feature>
<dbReference type="Pfam" id="PF01588">
    <property type="entry name" value="tRNA_bind"/>
    <property type="match status" value="1"/>
</dbReference>
<dbReference type="GO" id="GO:0000049">
    <property type="term" value="F:tRNA binding"/>
    <property type="evidence" value="ECO:0007669"/>
    <property type="project" value="UniProtKB-UniRule"/>
</dbReference>
<evidence type="ECO:0000256" key="8">
    <source>
        <dbReference type="ARBA" id="ARBA00022741"/>
    </source>
</evidence>
<dbReference type="InterPro" id="IPR005121">
    <property type="entry name" value="Fdx_antiC-bd"/>
</dbReference>
<dbReference type="SUPFAM" id="SSF46955">
    <property type="entry name" value="Putative DNA-binding domain"/>
    <property type="match status" value="1"/>
</dbReference>
<dbReference type="PROSITE" id="PS51447">
    <property type="entry name" value="FDX_ACB"/>
    <property type="match status" value="1"/>
</dbReference>
<evidence type="ECO:0000256" key="6">
    <source>
        <dbReference type="ARBA" id="ARBA00022598"/>
    </source>
</evidence>
<accession>A0A9D1SGV4</accession>
<evidence type="ECO:0000259" key="19">
    <source>
        <dbReference type="PROSITE" id="PS51483"/>
    </source>
</evidence>
<dbReference type="InterPro" id="IPR045060">
    <property type="entry name" value="Phe-tRNA-ligase_IIc_bsu"/>
</dbReference>
<evidence type="ECO:0000259" key="17">
    <source>
        <dbReference type="PROSITE" id="PS50886"/>
    </source>
</evidence>
<dbReference type="GO" id="GO:0005524">
    <property type="term" value="F:ATP binding"/>
    <property type="evidence" value="ECO:0007669"/>
    <property type="project" value="UniProtKB-UniRule"/>
</dbReference>
<keyword evidence="11 16" id="KW-0694">RNA-binding</keyword>
<dbReference type="Gene3D" id="3.30.930.10">
    <property type="entry name" value="Bira Bifunctional Protein, Domain 2"/>
    <property type="match status" value="1"/>
</dbReference>
<evidence type="ECO:0000256" key="14">
    <source>
        <dbReference type="ARBA" id="ARBA00049255"/>
    </source>
</evidence>
<dbReference type="EMBL" id="DVMZ01000101">
    <property type="protein sequence ID" value="HIU59197.1"/>
    <property type="molecule type" value="Genomic_DNA"/>
</dbReference>
<dbReference type="GO" id="GO:0004826">
    <property type="term" value="F:phenylalanine-tRNA ligase activity"/>
    <property type="evidence" value="ECO:0007669"/>
    <property type="project" value="UniProtKB-UniRule"/>
</dbReference>
<dbReference type="InterPro" id="IPR009061">
    <property type="entry name" value="DNA-bd_dom_put_sf"/>
</dbReference>
<evidence type="ECO:0000259" key="18">
    <source>
        <dbReference type="PROSITE" id="PS51447"/>
    </source>
</evidence>
<evidence type="ECO:0000256" key="15">
    <source>
        <dbReference type="HAMAP-Rule" id="MF_00283"/>
    </source>
</evidence>
<dbReference type="Proteomes" id="UP000824081">
    <property type="component" value="Unassembled WGS sequence"/>
</dbReference>
<evidence type="ECO:0000256" key="3">
    <source>
        <dbReference type="ARBA" id="ARBA00011209"/>
    </source>
</evidence>
<comment type="catalytic activity">
    <reaction evidence="14 15">
        <text>tRNA(Phe) + L-phenylalanine + ATP = L-phenylalanyl-tRNA(Phe) + AMP + diphosphate + H(+)</text>
        <dbReference type="Rhea" id="RHEA:19413"/>
        <dbReference type="Rhea" id="RHEA-COMP:9668"/>
        <dbReference type="Rhea" id="RHEA-COMP:9699"/>
        <dbReference type="ChEBI" id="CHEBI:15378"/>
        <dbReference type="ChEBI" id="CHEBI:30616"/>
        <dbReference type="ChEBI" id="CHEBI:33019"/>
        <dbReference type="ChEBI" id="CHEBI:58095"/>
        <dbReference type="ChEBI" id="CHEBI:78442"/>
        <dbReference type="ChEBI" id="CHEBI:78531"/>
        <dbReference type="ChEBI" id="CHEBI:456215"/>
        <dbReference type="EC" id="6.1.1.20"/>
    </reaction>
</comment>
<dbReference type="Gene3D" id="3.50.40.10">
    <property type="entry name" value="Phenylalanyl-trna Synthetase, Chain B, domain 3"/>
    <property type="match status" value="1"/>
</dbReference>
<dbReference type="SMART" id="SM00874">
    <property type="entry name" value="B5"/>
    <property type="match status" value="1"/>
</dbReference>
<feature type="binding site" evidence="15">
    <location>
        <position position="482"/>
    </location>
    <ligand>
        <name>Mg(2+)</name>
        <dbReference type="ChEBI" id="CHEBI:18420"/>
        <note>shared with alpha subunit</note>
    </ligand>
</feature>
<dbReference type="InterPro" id="IPR012340">
    <property type="entry name" value="NA-bd_OB-fold"/>
</dbReference>
<gene>
    <name evidence="15" type="primary">pheT</name>
    <name evidence="20" type="ORF">IAC57_03745</name>
</gene>
<reference evidence="20" key="1">
    <citation type="submission" date="2020-10" db="EMBL/GenBank/DDBJ databases">
        <authorList>
            <person name="Gilroy R."/>
        </authorList>
    </citation>
    <scope>NUCLEOTIDE SEQUENCE</scope>
    <source>
        <strain evidence="20">11687</strain>
    </source>
</reference>
<dbReference type="GO" id="GO:0016740">
    <property type="term" value="F:transferase activity"/>
    <property type="evidence" value="ECO:0007669"/>
    <property type="project" value="UniProtKB-ARBA"/>
</dbReference>
<keyword evidence="6 15" id="KW-0436">Ligase</keyword>
<comment type="cofactor">
    <cofactor evidence="15">
        <name>Mg(2+)</name>
        <dbReference type="ChEBI" id="CHEBI:18420"/>
    </cofactor>
    <text evidence="15">Binds 2 magnesium ions per tetramer.</text>
</comment>
<dbReference type="InterPro" id="IPR045864">
    <property type="entry name" value="aa-tRNA-synth_II/BPL/LPL"/>
</dbReference>
<dbReference type="PANTHER" id="PTHR10947:SF0">
    <property type="entry name" value="PHENYLALANINE--TRNA LIGASE BETA SUBUNIT"/>
    <property type="match status" value="1"/>
</dbReference>
<dbReference type="InterPro" id="IPR005147">
    <property type="entry name" value="tRNA_synthase_B5-dom"/>
</dbReference>
<dbReference type="AlphaFoldDB" id="A0A9D1SGV4"/>
<dbReference type="Gene3D" id="2.40.50.140">
    <property type="entry name" value="Nucleic acid-binding proteins"/>
    <property type="match status" value="1"/>
</dbReference>
<feature type="binding site" evidence="15">
    <location>
        <position position="479"/>
    </location>
    <ligand>
        <name>Mg(2+)</name>
        <dbReference type="ChEBI" id="CHEBI:18420"/>
        <note>shared with alpha subunit</note>
    </ligand>
</feature>
<dbReference type="InterPro" id="IPR033714">
    <property type="entry name" value="tRNA_bind_bactPheRS"/>
</dbReference>
<evidence type="ECO:0000313" key="21">
    <source>
        <dbReference type="Proteomes" id="UP000824081"/>
    </source>
</evidence>
<evidence type="ECO:0000313" key="20">
    <source>
        <dbReference type="EMBL" id="HIU59197.1"/>
    </source>
</evidence>
<dbReference type="Pfam" id="PF03483">
    <property type="entry name" value="B3_4"/>
    <property type="match status" value="1"/>
</dbReference>
<dbReference type="InterPro" id="IPR020825">
    <property type="entry name" value="Phe-tRNA_synthase-like_B3/B4"/>
</dbReference>
<dbReference type="SUPFAM" id="SSF55681">
    <property type="entry name" value="Class II aaRS and biotin synthetases"/>
    <property type="match status" value="1"/>
</dbReference>
<reference evidence="20" key="2">
    <citation type="journal article" date="2021" name="PeerJ">
        <title>Extensive microbial diversity within the chicken gut microbiome revealed by metagenomics and culture.</title>
        <authorList>
            <person name="Gilroy R."/>
            <person name="Ravi A."/>
            <person name="Getino M."/>
            <person name="Pursley I."/>
            <person name="Horton D.L."/>
            <person name="Alikhan N.F."/>
            <person name="Baker D."/>
            <person name="Gharbi K."/>
            <person name="Hall N."/>
            <person name="Watson M."/>
            <person name="Adriaenssens E.M."/>
            <person name="Foster-Nyarko E."/>
            <person name="Jarju S."/>
            <person name="Secka A."/>
            <person name="Antonio M."/>
            <person name="Oren A."/>
            <person name="Chaudhuri R.R."/>
            <person name="La Ragione R."/>
            <person name="Hildebrand F."/>
            <person name="Pallen M.J."/>
        </authorList>
    </citation>
    <scope>NUCLEOTIDE SEQUENCE</scope>
    <source>
        <strain evidence="20">11687</strain>
    </source>
</reference>
<dbReference type="PANTHER" id="PTHR10947">
    <property type="entry name" value="PHENYLALANYL-TRNA SYNTHETASE BETA CHAIN AND LEUCINE-RICH REPEAT-CONTAINING PROTEIN 47"/>
    <property type="match status" value="1"/>
</dbReference>
<dbReference type="SUPFAM" id="SSF50249">
    <property type="entry name" value="Nucleic acid-binding proteins"/>
    <property type="match status" value="1"/>
</dbReference>
<comment type="subunit">
    <text evidence="3 15">Tetramer of two alpha and two beta subunits.</text>
</comment>
<dbReference type="Pfam" id="PF03147">
    <property type="entry name" value="FDX-ACB"/>
    <property type="match status" value="1"/>
</dbReference>
<feature type="domain" description="FDX-ACB" evidence="18">
    <location>
        <begin position="716"/>
        <end position="811"/>
    </location>
</feature>
<comment type="subcellular location">
    <subcellularLocation>
        <location evidence="1 15">Cytoplasm</location>
    </subcellularLocation>
</comment>
<feature type="domain" description="TRNA-binding" evidence="17">
    <location>
        <begin position="39"/>
        <end position="167"/>
    </location>
</feature>
<evidence type="ECO:0000256" key="16">
    <source>
        <dbReference type="PROSITE-ProRule" id="PRU00209"/>
    </source>
</evidence>
<dbReference type="NCBIfam" id="TIGR00472">
    <property type="entry name" value="pheT_bact"/>
    <property type="match status" value="1"/>
</dbReference>
<dbReference type="CDD" id="cd02796">
    <property type="entry name" value="tRNA_bind_bactPheRS"/>
    <property type="match status" value="1"/>
</dbReference>
<dbReference type="SUPFAM" id="SSF56037">
    <property type="entry name" value="PheT/TilS domain"/>
    <property type="match status" value="1"/>
</dbReference>